<proteinExistence type="predicted"/>
<dbReference type="EMBL" id="KB468146">
    <property type="protein sequence ID" value="PCH43642.1"/>
    <property type="molecule type" value="Genomic_DNA"/>
</dbReference>
<evidence type="ECO:0008006" key="3">
    <source>
        <dbReference type="Google" id="ProtNLM"/>
    </source>
</evidence>
<reference evidence="1 2" key="1">
    <citation type="journal article" date="2012" name="Science">
        <title>The Paleozoic origin of enzymatic lignin decomposition reconstructed from 31 fungal genomes.</title>
        <authorList>
            <person name="Floudas D."/>
            <person name="Binder M."/>
            <person name="Riley R."/>
            <person name="Barry K."/>
            <person name="Blanchette R.A."/>
            <person name="Henrissat B."/>
            <person name="Martinez A.T."/>
            <person name="Otillar R."/>
            <person name="Spatafora J.W."/>
            <person name="Yadav J.S."/>
            <person name="Aerts A."/>
            <person name="Benoit I."/>
            <person name="Boyd A."/>
            <person name="Carlson A."/>
            <person name="Copeland A."/>
            <person name="Coutinho P.M."/>
            <person name="de Vries R.P."/>
            <person name="Ferreira P."/>
            <person name="Findley K."/>
            <person name="Foster B."/>
            <person name="Gaskell J."/>
            <person name="Glotzer D."/>
            <person name="Gorecki P."/>
            <person name="Heitman J."/>
            <person name="Hesse C."/>
            <person name="Hori C."/>
            <person name="Igarashi K."/>
            <person name="Jurgens J.A."/>
            <person name="Kallen N."/>
            <person name="Kersten P."/>
            <person name="Kohler A."/>
            <person name="Kuees U."/>
            <person name="Kumar T.K.A."/>
            <person name="Kuo A."/>
            <person name="LaButti K."/>
            <person name="Larrondo L.F."/>
            <person name="Lindquist E."/>
            <person name="Ling A."/>
            <person name="Lombard V."/>
            <person name="Lucas S."/>
            <person name="Lundell T."/>
            <person name="Martin R."/>
            <person name="McLaughlin D.J."/>
            <person name="Morgenstern I."/>
            <person name="Morin E."/>
            <person name="Murat C."/>
            <person name="Nagy L.G."/>
            <person name="Nolan M."/>
            <person name="Ohm R.A."/>
            <person name="Patyshakuliyeva A."/>
            <person name="Rokas A."/>
            <person name="Ruiz-Duenas F.J."/>
            <person name="Sabat G."/>
            <person name="Salamov A."/>
            <person name="Samejima M."/>
            <person name="Schmutz J."/>
            <person name="Slot J.C."/>
            <person name="St John F."/>
            <person name="Stenlid J."/>
            <person name="Sun H."/>
            <person name="Sun S."/>
            <person name="Syed K."/>
            <person name="Tsang A."/>
            <person name="Wiebenga A."/>
            <person name="Young D."/>
            <person name="Pisabarro A."/>
            <person name="Eastwood D.C."/>
            <person name="Martin F."/>
            <person name="Cullen D."/>
            <person name="Grigoriev I.V."/>
            <person name="Hibbett D.S."/>
        </authorList>
    </citation>
    <scope>NUCLEOTIDE SEQUENCE [LARGE SCALE GENOMIC DNA]</scope>
    <source>
        <strain evidence="1 2">MD-104</strain>
    </source>
</reference>
<dbReference type="AlphaFoldDB" id="A0A2H3JN86"/>
<dbReference type="OrthoDB" id="2745598at2759"/>
<sequence length="359" mass="40135">MNAARVTALNLPGHILEDVFKLSGSRKALIDIMLVHSSWYEIAESLQYSDLVLNFTWGDNRPSRCLETLKIRCNAARAARHLTISGLSTSEARDLLLAALAKTTGLVSLDLQLGDHVLPSKATQELYEDSDGFQAARAFIDSFWSAAQAQLTRSSFLPRLEALRTNDVRLIHYLAPERPLDAVGLLEDVKTHDYEIVASSLLKSTSRILQLRLDLVVDNLETAADILRSIAQTFPTTRTLVIVFRLPSARGLEFINQICPILALLSCLEVLSLALMPNPILPSCDYEAKTKELAQLIVNSNPLLTRVDVRWHGWTVFNGALSRKSIAYSDLLRQPTRWSYSDTRPKSPFHYHTVFDPLA</sequence>
<evidence type="ECO:0000313" key="1">
    <source>
        <dbReference type="EMBL" id="PCH43642.1"/>
    </source>
</evidence>
<protein>
    <recommendedName>
        <fullName evidence="3">F-box domain-containing protein</fullName>
    </recommendedName>
</protein>
<name>A0A2H3JN86_WOLCO</name>
<organism evidence="1 2">
    <name type="scientific">Wolfiporia cocos (strain MD-104)</name>
    <name type="common">Brown rot fungus</name>
    <dbReference type="NCBI Taxonomy" id="742152"/>
    <lineage>
        <taxon>Eukaryota</taxon>
        <taxon>Fungi</taxon>
        <taxon>Dikarya</taxon>
        <taxon>Basidiomycota</taxon>
        <taxon>Agaricomycotina</taxon>
        <taxon>Agaricomycetes</taxon>
        <taxon>Polyporales</taxon>
        <taxon>Phaeolaceae</taxon>
        <taxon>Wolfiporia</taxon>
    </lineage>
</organism>
<keyword evidence="2" id="KW-1185">Reference proteome</keyword>
<dbReference type="OMA" id="LRWHGWK"/>
<dbReference type="Proteomes" id="UP000218811">
    <property type="component" value="Unassembled WGS sequence"/>
</dbReference>
<accession>A0A2H3JN86</accession>
<evidence type="ECO:0000313" key="2">
    <source>
        <dbReference type="Proteomes" id="UP000218811"/>
    </source>
</evidence>
<gene>
    <name evidence="1" type="ORF">WOLCODRAFT_164611</name>
</gene>